<organism evidence="3 4">
    <name type="scientific">Phanerochaete sordida</name>
    <dbReference type="NCBI Taxonomy" id="48140"/>
    <lineage>
        <taxon>Eukaryota</taxon>
        <taxon>Fungi</taxon>
        <taxon>Dikarya</taxon>
        <taxon>Basidiomycota</taxon>
        <taxon>Agaricomycotina</taxon>
        <taxon>Agaricomycetes</taxon>
        <taxon>Polyporales</taxon>
        <taxon>Phanerochaetaceae</taxon>
        <taxon>Phanerochaete</taxon>
    </lineage>
</organism>
<dbReference type="EMBL" id="BPQB01000018">
    <property type="protein sequence ID" value="GJE90705.1"/>
    <property type="molecule type" value="Genomic_DNA"/>
</dbReference>
<name>A0A9P3GB81_9APHY</name>
<feature type="region of interest" description="Disordered" evidence="1">
    <location>
        <begin position="73"/>
        <end position="160"/>
    </location>
</feature>
<dbReference type="AlphaFoldDB" id="A0A9P3GB81"/>
<feature type="compositionally biased region" description="Basic and acidic residues" evidence="1">
    <location>
        <begin position="126"/>
        <end position="136"/>
    </location>
</feature>
<comment type="caution">
    <text evidence="3">The sequence shown here is derived from an EMBL/GenBank/DDBJ whole genome shotgun (WGS) entry which is preliminary data.</text>
</comment>
<protein>
    <submittedName>
        <fullName evidence="3">XAP5 domain-containing protein</fullName>
    </submittedName>
</protein>
<feature type="compositionally biased region" description="Basic and acidic residues" evidence="1">
    <location>
        <begin position="7"/>
        <end position="40"/>
    </location>
</feature>
<accession>A0A9P3GB81</accession>
<evidence type="ECO:0000313" key="3">
    <source>
        <dbReference type="EMBL" id="GJE90705.1"/>
    </source>
</evidence>
<dbReference type="Pfam" id="PF04921">
    <property type="entry name" value="XAP5"/>
    <property type="match status" value="1"/>
</dbReference>
<dbReference type="PANTHER" id="PTHR12722:SF0">
    <property type="entry name" value="PROTEIN FAM50A"/>
    <property type="match status" value="1"/>
</dbReference>
<reference evidence="3 4" key="1">
    <citation type="submission" date="2021-08" db="EMBL/GenBank/DDBJ databases">
        <title>Draft Genome Sequence of Phanerochaete sordida strain YK-624.</title>
        <authorList>
            <person name="Mori T."/>
            <person name="Dohra H."/>
            <person name="Suzuki T."/>
            <person name="Kawagishi H."/>
            <person name="Hirai H."/>
        </authorList>
    </citation>
    <scope>NUCLEOTIDE SEQUENCE [LARGE SCALE GENOMIC DNA]</scope>
    <source>
        <strain evidence="3 4">YK-624</strain>
    </source>
</reference>
<dbReference type="GO" id="GO:0006325">
    <property type="term" value="P:chromatin organization"/>
    <property type="evidence" value="ECO:0007669"/>
    <property type="project" value="TreeGrafter"/>
</dbReference>
<evidence type="ECO:0000259" key="2">
    <source>
        <dbReference type="Pfam" id="PF04921"/>
    </source>
</evidence>
<gene>
    <name evidence="3" type="ORF">PsYK624_068490</name>
</gene>
<dbReference type="OrthoDB" id="1562195at2759"/>
<feature type="compositionally biased region" description="Basic and acidic residues" evidence="1">
    <location>
        <begin position="73"/>
        <end position="96"/>
    </location>
</feature>
<dbReference type="InterPro" id="IPR007005">
    <property type="entry name" value="XAP5"/>
</dbReference>
<dbReference type="Proteomes" id="UP000703269">
    <property type="component" value="Unassembled WGS sequence"/>
</dbReference>
<feature type="region of interest" description="Disordered" evidence="1">
    <location>
        <begin position="1"/>
        <end position="54"/>
    </location>
</feature>
<evidence type="ECO:0000256" key="1">
    <source>
        <dbReference type="SAM" id="MobiDB-lite"/>
    </source>
</evidence>
<dbReference type="GO" id="GO:0005634">
    <property type="term" value="C:nucleus"/>
    <property type="evidence" value="ECO:0007669"/>
    <property type="project" value="InterPro"/>
</dbReference>
<keyword evidence="4" id="KW-1185">Reference proteome</keyword>
<evidence type="ECO:0000313" key="4">
    <source>
        <dbReference type="Proteomes" id="UP000703269"/>
    </source>
</evidence>
<sequence>MSTNQAEGRREDALVKQRTQMREEFERQKQSLIHETEKARPSAHRFVGQNDSMEDTLKQSTVGLVRLEEFQQRRKELEEAKAREAARTSELKDEQKKVKKRKKVAKSTLSFALDEEGEEDSPSTPRSEDADSEKPSKRPKSRKNPEVDTSFLPDREREELERKQREELRQEWLRKQEEMKKEEIEITYSYWDGSGHRKSVVCTKGDEISTFLEKCRQQFPELRGVSVDNLMYVKEDLIIPHHYTFYDFIVNKARGKSGPLFNFDVHDDVRLLADATLEKDESHAGKVVERGWYQRNKHIFPASRWEVYDPEKTYGKYTIH</sequence>
<proteinExistence type="predicted"/>
<dbReference type="InterPro" id="IPR048337">
    <property type="entry name" value="FAM50A/XAP5_C"/>
</dbReference>
<dbReference type="PANTHER" id="PTHR12722">
    <property type="entry name" value="XAP-5 PROTEIN-RELATED"/>
    <property type="match status" value="1"/>
</dbReference>
<feature type="domain" description="FAM50A/XAP5 C-terminal" evidence="2">
    <location>
        <begin position="182"/>
        <end position="318"/>
    </location>
</feature>